<feature type="compositionally biased region" description="Basic and acidic residues" evidence="2">
    <location>
        <begin position="620"/>
        <end position="630"/>
    </location>
</feature>
<dbReference type="InterPro" id="IPR000719">
    <property type="entry name" value="Prot_kinase_dom"/>
</dbReference>
<dbReference type="InterPro" id="IPR050588">
    <property type="entry name" value="WNK_Ser-Thr_kinase"/>
</dbReference>
<name>A0A078AL67_STYLE</name>
<feature type="compositionally biased region" description="Polar residues" evidence="2">
    <location>
        <begin position="1049"/>
        <end position="1058"/>
    </location>
</feature>
<feature type="region of interest" description="Disordered" evidence="2">
    <location>
        <begin position="846"/>
        <end position="881"/>
    </location>
</feature>
<feature type="compositionally biased region" description="Low complexity" evidence="2">
    <location>
        <begin position="129"/>
        <end position="143"/>
    </location>
</feature>
<sequence>MEPKDTAEEMDLDSNYQNQTANNLNEQKLTQNQDQTSNKINGDVNSQVNETHIRNNNNQQPKNEGKAFISDSNENLLKLQAQKIEETKFKAEFESQQQNQKNQVQRQNKDSSSSPSSTSSEDDKKKKTQNQSNSSSSSPRQQNVESEIIQTYSQKNQAFKDSDEANLRLQSADQKEIYGEKQDFKQTQVTEKNSKLIPDESQIKKGTSGQSNSKQSNENEEEKIEKKEKYNDSDSDKSDEDQDDNDDDDERTHTESSFVVEVSPKGRFQRYGEELGRGAYKIVYKGIDNETGREIAWNVINFKRMPKQDRVRIKSEIDLIKILQHKNIIHFISAWVNKQKEKVIFITEMITGGSLRQFVKKIKRPRLRVIKGWCSQILQGLVYLHEQKPHPIIHRDLKCDNVFINSHSGEIRIGDLGLSTPMQNSYTTSVLGTPEFMAPELYEECYGTSVDIYAFGMCMLEMITLERPYKECQNPAQIYNKVIQGIRPQALERIEDEEIKEFILQCLTRADQRPEAKDLLESKFMKDLESEKNNKEVKVKPPTKIKGIKRKKSLEYLKMQGRTIFEVEEEDSEEDNEQKKSQVIKGSEPSTPAVSQKLEKQSSETGTTNKDNQQSYIKTEISEKQTEQLKEQIPQTQEVKTLDEKKENYEIMEEGQSESIIDKKKRKSGLKKQKLNESVTFLNKIDKQKQKKMQERSKIQNLGDNNEQDQSQFQSQNIDNDNDSEKEDVKVQENMLDELLQQDRELEKQKFEQEQEKLKQQQELEKLKQQQEQEKLKQLQKQQKQQLQQIQELQLQQEQDAQQQLKLQQQTQSLIQAKQQINQQQQQTPIIQKDQQQQQWQQQQQYSQSQQQQHHQHLSHQQQQQQISQQQPQHQQIQQLHSQTNPLAQINHNQLSQALNQIQQKQGYLSENAQVQTLPQQLLAHQDSSNQPKKLNQAGISASSQNLAFLATQQQVNPISTVEVKKEKKEASTLGISKKQFKEDAGAQTQQKQVAGSTTHTLRSQTSMVSGNQLSNKDDNRVSNLQPQDLKQININSNVGFVNDDSKKVTPNPQSTSQAMGIQNVNSLQQDNKLKQQHLQYYHQSSDSHLSSSKSSFATNQATKASQQKLTHVNSHIVESTQNQESLFDKQSSSEDNSDKNHDSEVEGIQLPRSQMDDISSQNTKGYPKTPYGDSHPQFGRQSTEGLNPNQIKKASTNKNIDYKNSVTQQVYQTFTTQPQNSHKQQQNANLQYNHHKTQPVIQDHDRQKQQQNTGHHQVESKIQQQSIDQKRKEPHQQISQQQLQQKISPGQASQTTQGQRPVQQSQQYQQSQQSSQQQQVSQQPLVYLLQSKQLEEKPYTFQITFKVRSQDGTQDQEVLFEFDNRQDTAKGVAEEMVRELDLPQSQILVIENVIQSIVSKKDQTVLNYQIENKQQVIPKVEIQSLLTQQTLKKESPQKISKDQAQIQFSKLFESVDSFFQYMQGRNIASINEIIEAMGGQQEEMQLKSEFLNQILSAKKQYKRGMEELKKKYEAKKKQQSSAQLSDAQNMQKSSQDLKSQPIKQTISHPNPSSQQQLSSGQYSQIQNQQSNNKKSQNNDFEYKKIPSQVYISSHDDERKHVSQQSQQKLSFSIPNYVRKEFKVAPDRILIPQKLSQNLKKVKDEYQNTVDEEVQSLQHMLNLIYEVSVLQMKQNKDQESQNTVQNYLPLRIDGIFGDKTESQVIKFQKHVKVAEDGVVNDVLWANLITFVDHIVKEDQKKQAQIQQLQLQKQLEQQQQQQQQQQQLQQQKEVKQTQAITNISSQVQLINLNQASKIVKTQQNPSLSQFSQQNNNNNNASVKNLNQNALQQAMISPKTQKSKNQFNQESDNRTFIEHNFNQQNQYNQDRNQNYDEYRIQQNQENSENEDDQ</sequence>
<feature type="compositionally biased region" description="Low complexity" evidence="2">
    <location>
        <begin position="96"/>
        <end position="119"/>
    </location>
</feature>
<feature type="compositionally biased region" description="Low complexity" evidence="2">
    <location>
        <begin position="1294"/>
        <end position="1316"/>
    </location>
</feature>
<feature type="compositionally biased region" description="Polar residues" evidence="2">
    <location>
        <begin position="1097"/>
        <end position="1135"/>
    </location>
</feature>
<dbReference type="InterPro" id="IPR036365">
    <property type="entry name" value="PGBD-like_sf"/>
</dbReference>
<dbReference type="FunFam" id="1.10.510.10:FF:001565">
    <property type="entry name" value="WNK protein kinase"/>
    <property type="match status" value="1"/>
</dbReference>
<feature type="compositionally biased region" description="Polar residues" evidence="2">
    <location>
        <begin position="144"/>
        <end position="157"/>
    </location>
</feature>
<dbReference type="InterPro" id="IPR036366">
    <property type="entry name" value="PGBDSf"/>
</dbReference>
<dbReference type="Gene3D" id="1.10.510.10">
    <property type="entry name" value="Transferase(Phosphotransferase) domain 1"/>
    <property type="match status" value="1"/>
</dbReference>
<dbReference type="GO" id="GO:0004672">
    <property type="term" value="F:protein kinase activity"/>
    <property type="evidence" value="ECO:0007669"/>
    <property type="project" value="InterPro"/>
</dbReference>
<dbReference type="SUPFAM" id="SSF47090">
    <property type="entry name" value="PGBD-like"/>
    <property type="match status" value="1"/>
</dbReference>
<feature type="compositionally biased region" description="Polar residues" evidence="2">
    <location>
        <begin position="1527"/>
        <end position="1552"/>
    </location>
</feature>
<feature type="coiled-coil region" evidence="1">
    <location>
        <begin position="1736"/>
        <end position="1777"/>
    </location>
</feature>
<dbReference type="SUPFAM" id="SSF56112">
    <property type="entry name" value="Protein kinase-like (PK-like)"/>
    <property type="match status" value="1"/>
</dbReference>
<evidence type="ECO:0000313" key="5">
    <source>
        <dbReference type="Proteomes" id="UP000039865"/>
    </source>
</evidence>
<evidence type="ECO:0000313" key="4">
    <source>
        <dbReference type="EMBL" id="CDW81608.1"/>
    </source>
</evidence>
<evidence type="ECO:0000256" key="1">
    <source>
        <dbReference type="SAM" id="Coils"/>
    </source>
</evidence>
<feature type="compositionally biased region" description="Polar residues" evidence="2">
    <location>
        <begin position="14"/>
        <end position="62"/>
    </location>
</feature>
<feature type="compositionally biased region" description="Basic and acidic residues" evidence="2">
    <location>
        <begin position="640"/>
        <end position="649"/>
    </location>
</feature>
<feature type="region of interest" description="Disordered" evidence="2">
    <location>
        <begin position="566"/>
        <end position="729"/>
    </location>
</feature>
<evidence type="ECO:0000259" key="3">
    <source>
        <dbReference type="PROSITE" id="PS50011"/>
    </source>
</evidence>
<dbReference type="Pfam" id="PF00069">
    <property type="entry name" value="Pkinase"/>
    <property type="match status" value="1"/>
</dbReference>
<feature type="compositionally biased region" description="Acidic residues" evidence="2">
    <location>
        <begin position="237"/>
        <end position="249"/>
    </location>
</feature>
<dbReference type="PROSITE" id="PS00108">
    <property type="entry name" value="PROTEIN_KINASE_ST"/>
    <property type="match status" value="1"/>
</dbReference>
<dbReference type="InParanoid" id="A0A078AL67"/>
<feature type="region of interest" description="Disordered" evidence="2">
    <location>
        <begin position="1081"/>
        <end position="1201"/>
    </location>
</feature>
<dbReference type="Gene3D" id="3.30.200.20">
    <property type="entry name" value="Phosphorylase Kinase, domain 1"/>
    <property type="match status" value="1"/>
</dbReference>
<dbReference type="Proteomes" id="UP000039865">
    <property type="component" value="Unassembled WGS sequence"/>
</dbReference>
<reference evidence="4 5" key="1">
    <citation type="submission" date="2014-06" db="EMBL/GenBank/DDBJ databases">
        <authorList>
            <person name="Swart Estienne"/>
        </authorList>
    </citation>
    <scope>NUCLEOTIDE SEQUENCE [LARGE SCALE GENOMIC DNA]</scope>
    <source>
        <strain evidence="4 5">130c</strain>
    </source>
</reference>
<feature type="compositionally biased region" description="Basic and acidic residues" evidence="2">
    <location>
        <begin position="223"/>
        <end position="236"/>
    </location>
</feature>
<accession>A0A078AL67</accession>
<keyword evidence="1" id="KW-0175">Coiled coil</keyword>
<feature type="domain" description="Protein kinase" evidence="3">
    <location>
        <begin position="269"/>
        <end position="525"/>
    </location>
</feature>
<feature type="compositionally biased region" description="Polar residues" evidence="2">
    <location>
        <begin position="699"/>
        <end position="719"/>
    </location>
</feature>
<feature type="region of interest" description="Disordered" evidence="2">
    <location>
        <begin position="1240"/>
        <end position="1316"/>
    </location>
</feature>
<keyword evidence="4" id="KW-0418">Kinase</keyword>
<feature type="compositionally biased region" description="Polar residues" evidence="2">
    <location>
        <begin position="987"/>
        <end position="1015"/>
    </location>
</feature>
<proteinExistence type="predicted"/>
<dbReference type="GO" id="GO:0005524">
    <property type="term" value="F:ATP binding"/>
    <property type="evidence" value="ECO:0007669"/>
    <property type="project" value="InterPro"/>
</dbReference>
<dbReference type="EMBL" id="CCKQ01010107">
    <property type="protein sequence ID" value="CDW81608.1"/>
    <property type="molecule type" value="Genomic_DNA"/>
</dbReference>
<keyword evidence="5" id="KW-1185">Reference proteome</keyword>
<dbReference type="OMA" id="YCKENES"/>
<dbReference type="PROSITE" id="PS50011">
    <property type="entry name" value="PROTEIN_KINASE_DOM"/>
    <property type="match status" value="1"/>
</dbReference>
<dbReference type="OrthoDB" id="4062651at2759"/>
<dbReference type="InterPro" id="IPR008271">
    <property type="entry name" value="Ser/Thr_kinase_AS"/>
</dbReference>
<gene>
    <name evidence="4" type="primary">Contig44.g51</name>
    <name evidence="4" type="ORF">STYLEM_10630</name>
</gene>
<keyword evidence="4" id="KW-0808">Transferase</keyword>
<evidence type="ECO:0000256" key="2">
    <source>
        <dbReference type="SAM" id="MobiDB-lite"/>
    </source>
</evidence>
<protein>
    <submittedName>
        <fullName evidence="4">Mitogen activated protein kinase family</fullName>
    </submittedName>
</protein>
<feature type="compositionally biased region" description="Low complexity" evidence="2">
    <location>
        <begin position="1085"/>
        <end position="1096"/>
    </location>
</feature>
<feature type="compositionally biased region" description="Polar residues" evidence="2">
    <location>
        <begin position="1022"/>
        <end position="1040"/>
    </location>
</feature>
<feature type="region of interest" description="Disordered" evidence="2">
    <location>
        <begin position="90"/>
        <end position="162"/>
    </location>
</feature>
<dbReference type="InterPro" id="IPR011009">
    <property type="entry name" value="Kinase-like_dom_sf"/>
</dbReference>
<dbReference type="CDD" id="cd13983">
    <property type="entry name" value="STKc_WNK"/>
    <property type="match status" value="1"/>
</dbReference>
<feature type="compositionally biased region" description="Polar residues" evidence="2">
    <location>
        <begin position="1180"/>
        <end position="1201"/>
    </location>
</feature>
<feature type="compositionally biased region" description="Basic residues" evidence="2">
    <location>
        <begin position="663"/>
        <end position="673"/>
    </location>
</feature>
<feature type="compositionally biased region" description="Acidic residues" evidence="2">
    <location>
        <begin position="566"/>
        <end position="576"/>
    </location>
</feature>
<dbReference type="PANTHER" id="PTHR13902">
    <property type="entry name" value="SERINE/THREONINE-PROTEIN KINASE WNK WITH NO LYSINE -RELATED"/>
    <property type="match status" value="1"/>
</dbReference>
<feature type="compositionally biased region" description="Low complexity" evidence="2">
    <location>
        <begin position="1553"/>
        <end position="1579"/>
    </location>
</feature>
<feature type="region of interest" description="Disordered" evidence="2">
    <location>
        <begin position="178"/>
        <end position="259"/>
    </location>
</feature>
<feature type="region of interest" description="Disordered" evidence="2">
    <location>
        <begin position="1511"/>
        <end position="1581"/>
    </location>
</feature>
<feature type="compositionally biased region" description="Basic and acidic residues" evidence="2">
    <location>
        <begin position="684"/>
        <end position="698"/>
    </location>
</feature>
<organism evidence="4 5">
    <name type="scientific">Stylonychia lemnae</name>
    <name type="common">Ciliate</name>
    <dbReference type="NCBI Taxonomy" id="5949"/>
    <lineage>
        <taxon>Eukaryota</taxon>
        <taxon>Sar</taxon>
        <taxon>Alveolata</taxon>
        <taxon>Ciliophora</taxon>
        <taxon>Intramacronucleata</taxon>
        <taxon>Spirotrichea</taxon>
        <taxon>Stichotrichia</taxon>
        <taxon>Sporadotrichida</taxon>
        <taxon>Oxytrichidae</taxon>
        <taxon>Stylonychinae</taxon>
        <taxon>Stylonychia</taxon>
    </lineage>
</organism>
<feature type="region of interest" description="Disordered" evidence="2">
    <location>
        <begin position="1"/>
        <end position="71"/>
    </location>
</feature>
<dbReference type="Gene3D" id="1.10.101.10">
    <property type="entry name" value="PGBD-like superfamily/PGBD"/>
    <property type="match status" value="1"/>
</dbReference>
<feature type="compositionally biased region" description="Low complexity" evidence="2">
    <location>
        <begin position="1277"/>
        <end position="1286"/>
    </location>
</feature>
<feature type="region of interest" description="Disordered" evidence="2">
    <location>
        <begin position="967"/>
        <end position="1058"/>
    </location>
</feature>
<dbReference type="SMART" id="SM00220">
    <property type="entry name" value="S_TKc"/>
    <property type="match status" value="1"/>
</dbReference>
<feature type="compositionally biased region" description="Polar residues" evidence="2">
    <location>
        <begin position="603"/>
        <end position="617"/>
    </location>
</feature>
<feature type="compositionally biased region" description="Basic and acidic residues" evidence="2">
    <location>
        <begin position="192"/>
        <end position="203"/>
    </location>
</feature>
<feature type="compositionally biased region" description="Polar residues" evidence="2">
    <location>
        <begin position="1250"/>
        <end position="1268"/>
    </location>
</feature>